<comment type="caution">
    <text evidence="2">The sequence shown here is derived from an EMBL/GenBank/DDBJ whole genome shotgun (WGS) entry which is preliminary data.</text>
</comment>
<proteinExistence type="predicted"/>
<keyword evidence="3" id="KW-1185">Reference proteome</keyword>
<evidence type="ECO:0000313" key="2">
    <source>
        <dbReference type="EMBL" id="PZE17155.1"/>
    </source>
</evidence>
<reference evidence="2 3" key="1">
    <citation type="submission" date="2018-06" db="EMBL/GenBank/DDBJ databases">
        <title>The draft genome sequence of Crocinitomix sp. SM1701.</title>
        <authorList>
            <person name="Zhang X."/>
        </authorList>
    </citation>
    <scope>NUCLEOTIDE SEQUENCE [LARGE SCALE GENOMIC DNA]</scope>
    <source>
        <strain evidence="2 3">SM1701</strain>
    </source>
</reference>
<dbReference type="EMBL" id="QKSB01000005">
    <property type="protein sequence ID" value="PZE17155.1"/>
    <property type="molecule type" value="Genomic_DNA"/>
</dbReference>
<sequence>MMHSIYLSLLLFFTISTGSPLQTPAKKVPVKKCENVAIGGGKAFTDDLKNGVKLTDLSWAWNSSVACFPETQKENYTGNHLLFETEIPANSVMTVTLIPKKPGTKLSLYGYQIGVNNNAIVPQLSSCVTCEADNNQMGKAKNNIRSIRFNAIQRPYKIMIGIAGVNGLTAGEFDFQIVVKNR</sequence>
<accession>A0A2W1NCQ2</accession>
<gene>
    <name evidence="2" type="ORF">DNU06_10460</name>
</gene>
<organism evidence="2 3">
    <name type="scientific">Putridiphycobacter roseus</name>
    <dbReference type="NCBI Taxonomy" id="2219161"/>
    <lineage>
        <taxon>Bacteria</taxon>
        <taxon>Pseudomonadati</taxon>
        <taxon>Bacteroidota</taxon>
        <taxon>Flavobacteriia</taxon>
        <taxon>Flavobacteriales</taxon>
        <taxon>Crocinitomicaceae</taxon>
        <taxon>Putridiphycobacter</taxon>
    </lineage>
</organism>
<dbReference type="AlphaFoldDB" id="A0A2W1NCQ2"/>
<dbReference type="Proteomes" id="UP000249248">
    <property type="component" value="Unassembled WGS sequence"/>
</dbReference>
<dbReference type="RefSeq" id="WP_111063279.1">
    <property type="nucleotide sequence ID" value="NZ_JBHUCU010000008.1"/>
</dbReference>
<protein>
    <submittedName>
        <fullName evidence="2">Uncharacterized protein</fullName>
    </submittedName>
</protein>
<feature type="signal peptide" evidence="1">
    <location>
        <begin position="1"/>
        <end position="18"/>
    </location>
</feature>
<feature type="chain" id="PRO_5016010806" evidence="1">
    <location>
        <begin position="19"/>
        <end position="182"/>
    </location>
</feature>
<name>A0A2W1NCQ2_9FLAO</name>
<keyword evidence="1" id="KW-0732">Signal</keyword>
<dbReference type="OrthoDB" id="1430009at2"/>
<evidence type="ECO:0000256" key="1">
    <source>
        <dbReference type="SAM" id="SignalP"/>
    </source>
</evidence>
<evidence type="ECO:0000313" key="3">
    <source>
        <dbReference type="Proteomes" id="UP000249248"/>
    </source>
</evidence>